<evidence type="ECO:0000256" key="1">
    <source>
        <dbReference type="ARBA" id="ARBA00004651"/>
    </source>
</evidence>
<organism evidence="8 9">
    <name type="scientific">Stenomitos frigidus AS-A4</name>
    <dbReference type="NCBI Taxonomy" id="2933935"/>
    <lineage>
        <taxon>Bacteria</taxon>
        <taxon>Bacillati</taxon>
        <taxon>Cyanobacteriota</taxon>
        <taxon>Cyanophyceae</taxon>
        <taxon>Leptolyngbyales</taxon>
        <taxon>Leptolyngbyaceae</taxon>
        <taxon>Stenomitos</taxon>
    </lineage>
</organism>
<keyword evidence="9" id="KW-1185">Reference proteome</keyword>
<feature type="non-terminal residue" evidence="8">
    <location>
        <position position="331"/>
    </location>
</feature>
<dbReference type="EMBL" id="JAMPLM010000108">
    <property type="protein sequence ID" value="MEP1062872.1"/>
    <property type="molecule type" value="Genomic_DNA"/>
</dbReference>
<evidence type="ECO:0000256" key="6">
    <source>
        <dbReference type="SAM" id="Phobius"/>
    </source>
</evidence>
<dbReference type="InterPro" id="IPR033479">
    <property type="entry name" value="dCache_1"/>
</dbReference>
<dbReference type="Proteomes" id="UP001476950">
    <property type="component" value="Unassembled WGS sequence"/>
</dbReference>
<comment type="subcellular location">
    <subcellularLocation>
        <location evidence="1">Cell membrane</location>
        <topology evidence="1">Multi-pass membrane protein</topology>
    </subcellularLocation>
</comment>
<evidence type="ECO:0000313" key="9">
    <source>
        <dbReference type="Proteomes" id="UP001476950"/>
    </source>
</evidence>
<keyword evidence="2" id="KW-1003">Cell membrane</keyword>
<evidence type="ECO:0000259" key="7">
    <source>
        <dbReference type="Pfam" id="PF02743"/>
    </source>
</evidence>
<sequence length="331" mass="37395">MKAFPFHKLQGLPLQFVLIVPFVLQIFGAVGLVGYLSLRNGQQAVNQLSDQLMARTSRSVDQHLTSYLAIPHQLGQLNADAIEMGLLDVRNRQTTGKAFWKQMQTYDLTFLGYGLTTGEGVGAIRYDGKTLTIDDWSAQRSKNADTYTTDNQGNRTWVVSRYDYNHFTESWYTEPLKVGKSTWSRVYVWDSPNGPYIAASAGRPIYDAQKRLLGVFGADIHLLKLSDYLRNLETSRTGQVFIVERNGLLIANSSPKQPFTLVKEKIQRLQASDSPDATIQAIAQQLQQRFHGFGTLANETLQIDLQGERHHVRVTPWRDQYGLDWVVVVSV</sequence>
<protein>
    <submittedName>
        <fullName evidence="8">Cache domain-containing protein</fullName>
    </submittedName>
</protein>
<accession>A0ABV0KUF4</accession>
<evidence type="ECO:0000256" key="2">
    <source>
        <dbReference type="ARBA" id="ARBA00022475"/>
    </source>
</evidence>
<gene>
    <name evidence="8" type="ORF">NDI38_31375</name>
</gene>
<dbReference type="Gene3D" id="3.30.450.20">
    <property type="entry name" value="PAS domain"/>
    <property type="match status" value="2"/>
</dbReference>
<keyword evidence="5 6" id="KW-0472">Membrane</keyword>
<feature type="transmembrane region" description="Helical" evidence="6">
    <location>
        <begin position="12"/>
        <end position="38"/>
    </location>
</feature>
<proteinExistence type="predicted"/>
<comment type="caution">
    <text evidence="8">The sequence shown here is derived from an EMBL/GenBank/DDBJ whole genome shotgun (WGS) entry which is preliminary data.</text>
</comment>
<feature type="domain" description="Cache" evidence="7">
    <location>
        <begin position="43"/>
        <end position="309"/>
    </location>
</feature>
<dbReference type="Pfam" id="PF02743">
    <property type="entry name" value="dCache_1"/>
    <property type="match status" value="1"/>
</dbReference>
<evidence type="ECO:0000256" key="3">
    <source>
        <dbReference type="ARBA" id="ARBA00022692"/>
    </source>
</evidence>
<dbReference type="RefSeq" id="WP_190446821.1">
    <property type="nucleotide sequence ID" value="NZ_JAMPLM010000108.1"/>
</dbReference>
<name>A0ABV0KUF4_9CYAN</name>
<reference evidence="8 9" key="1">
    <citation type="submission" date="2022-04" db="EMBL/GenBank/DDBJ databases">
        <title>Positive selection, recombination, and allopatry shape intraspecific diversity of widespread and dominant cyanobacteria.</title>
        <authorList>
            <person name="Wei J."/>
            <person name="Shu W."/>
            <person name="Hu C."/>
        </authorList>
    </citation>
    <scope>NUCLEOTIDE SEQUENCE [LARGE SCALE GENOMIC DNA]</scope>
    <source>
        <strain evidence="8 9">AS-A4</strain>
    </source>
</reference>
<evidence type="ECO:0000256" key="5">
    <source>
        <dbReference type="ARBA" id="ARBA00023136"/>
    </source>
</evidence>
<dbReference type="CDD" id="cd12913">
    <property type="entry name" value="PDC1_MCP_like"/>
    <property type="match status" value="1"/>
</dbReference>
<keyword evidence="3 6" id="KW-0812">Transmembrane</keyword>
<evidence type="ECO:0000256" key="4">
    <source>
        <dbReference type="ARBA" id="ARBA00022989"/>
    </source>
</evidence>
<evidence type="ECO:0000313" key="8">
    <source>
        <dbReference type="EMBL" id="MEP1062872.1"/>
    </source>
</evidence>
<keyword evidence="4 6" id="KW-1133">Transmembrane helix</keyword>